<reference evidence="7 8" key="1">
    <citation type="submission" date="2009-06" db="EMBL/GenBank/DDBJ databases">
        <title>Complete sequence of Desulfovibrio salexigens DSM 2638.</title>
        <authorList>
            <consortium name="US DOE Joint Genome Institute"/>
            <person name="Lucas S."/>
            <person name="Copeland A."/>
            <person name="Lapidus A."/>
            <person name="Glavina del Rio T."/>
            <person name="Tice H."/>
            <person name="Bruce D."/>
            <person name="Goodwin L."/>
            <person name="Pitluck S."/>
            <person name="Munk A.C."/>
            <person name="Brettin T."/>
            <person name="Detter J.C."/>
            <person name="Han C."/>
            <person name="Tapia R."/>
            <person name="Larimer F."/>
            <person name="Land M."/>
            <person name="Hauser L."/>
            <person name="Kyrpides N."/>
            <person name="Anderson I."/>
            <person name="Wall J.D."/>
            <person name="Arkin A.P."/>
            <person name="Dehal P."/>
            <person name="Chivian D."/>
            <person name="Giles B."/>
            <person name="Hazen T.C."/>
        </authorList>
    </citation>
    <scope>NUCLEOTIDE SEQUENCE [LARGE SCALE GENOMIC DNA]</scope>
    <source>
        <strain evidence="8">ATCC 14822 / DSM 2638 / NCIMB 8403 / VKM B-1763</strain>
    </source>
</reference>
<dbReference type="InterPro" id="IPR050330">
    <property type="entry name" value="Bact_OuterMem_StrucFunc"/>
</dbReference>
<evidence type="ECO:0000259" key="6">
    <source>
        <dbReference type="PROSITE" id="PS51123"/>
    </source>
</evidence>
<sequence length="172" mass="18979">MKKFAFLIMFIFSCIPFSYAGQDGFAANSDDILRMITDPGGRVFLKIEFKVNSAKISEKANPVVDSLGVALTSGPGQSMQVRLVGHTDSAGKSEYNRSLSLKRAESVRNYLAVHFNIDPARIEVQGMGEDQPIASNENAQGRAQNRRVEVINISKKSDAPKVLEELDTKNLW</sequence>
<evidence type="ECO:0000256" key="5">
    <source>
        <dbReference type="SAM" id="SignalP"/>
    </source>
</evidence>
<dbReference type="InterPro" id="IPR006664">
    <property type="entry name" value="OMP_bac"/>
</dbReference>
<dbReference type="InterPro" id="IPR036737">
    <property type="entry name" value="OmpA-like_sf"/>
</dbReference>
<keyword evidence="8" id="KW-1185">Reference proteome</keyword>
<comment type="subcellular location">
    <subcellularLocation>
        <location evidence="1">Cell outer membrane</location>
    </subcellularLocation>
</comment>
<dbReference type="PANTHER" id="PTHR30329:SF21">
    <property type="entry name" value="LIPOPROTEIN YIAD-RELATED"/>
    <property type="match status" value="1"/>
</dbReference>
<dbReference type="Proteomes" id="UP000002601">
    <property type="component" value="Chromosome"/>
</dbReference>
<dbReference type="PANTHER" id="PTHR30329">
    <property type="entry name" value="STATOR ELEMENT OF FLAGELLAR MOTOR COMPLEX"/>
    <property type="match status" value="1"/>
</dbReference>
<dbReference type="Pfam" id="PF00691">
    <property type="entry name" value="OmpA"/>
    <property type="match status" value="1"/>
</dbReference>
<proteinExistence type="predicted"/>
<evidence type="ECO:0000256" key="4">
    <source>
        <dbReference type="PROSITE-ProRule" id="PRU00473"/>
    </source>
</evidence>
<dbReference type="Gene3D" id="3.30.1330.60">
    <property type="entry name" value="OmpA-like domain"/>
    <property type="match status" value="1"/>
</dbReference>
<dbReference type="EMBL" id="CP001649">
    <property type="protein sequence ID" value="ACS78139.1"/>
    <property type="molecule type" value="Genomic_DNA"/>
</dbReference>
<dbReference type="GO" id="GO:0009279">
    <property type="term" value="C:cell outer membrane"/>
    <property type="evidence" value="ECO:0007669"/>
    <property type="project" value="UniProtKB-SubCell"/>
</dbReference>
<gene>
    <name evidence="7" type="ordered locus">Desal_0068</name>
</gene>
<feature type="signal peptide" evidence="5">
    <location>
        <begin position="1"/>
        <end position="20"/>
    </location>
</feature>
<evidence type="ECO:0000313" key="8">
    <source>
        <dbReference type="Proteomes" id="UP000002601"/>
    </source>
</evidence>
<name>C6BV02_MARSD</name>
<dbReference type="PRINTS" id="PR01021">
    <property type="entry name" value="OMPADOMAIN"/>
</dbReference>
<dbReference type="eggNOG" id="COG2885">
    <property type="taxonomic scope" value="Bacteria"/>
</dbReference>
<dbReference type="HOGENOM" id="CLU_1552789_0_0_7"/>
<keyword evidence="2 4" id="KW-0472">Membrane</keyword>
<keyword evidence="3" id="KW-0998">Cell outer membrane</keyword>
<dbReference type="OrthoDB" id="9805566at2"/>
<evidence type="ECO:0000313" key="7">
    <source>
        <dbReference type="EMBL" id="ACS78139.1"/>
    </source>
</evidence>
<protein>
    <submittedName>
        <fullName evidence="7">OmpA/MotB domain protein</fullName>
    </submittedName>
</protein>
<dbReference type="CDD" id="cd07185">
    <property type="entry name" value="OmpA_C-like"/>
    <property type="match status" value="1"/>
</dbReference>
<dbReference type="PROSITE" id="PS51123">
    <property type="entry name" value="OMPA_2"/>
    <property type="match status" value="1"/>
</dbReference>
<feature type="chain" id="PRO_5002962829" evidence="5">
    <location>
        <begin position="21"/>
        <end position="172"/>
    </location>
</feature>
<dbReference type="RefSeq" id="WP_012765665.1">
    <property type="nucleotide sequence ID" value="NC_012881.1"/>
</dbReference>
<feature type="domain" description="OmpA-like" evidence="6">
    <location>
        <begin position="36"/>
        <end position="156"/>
    </location>
</feature>
<evidence type="ECO:0000256" key="3">
    <source>
        <dbReference type="ARBA" id="ARBA00023237"/>
    </source>
</evidence>
<organism evidence="7 8">
    <name type="scientific">Maridesulfovibrio salexigens (strain ATCC 14822 / DSM 2638 / NCIMB 8403 / VKM B-1763)</name>
    <name type="common">Desulfovibrio salexigens</name>
    <dbReference type="NCBI Taxonomy" id="526222"/>
    <lineage>
        <taxon>Bacteria</taxon>
        <taxon>Pseudomonadati</taxon>
        <taxon>Thermodesulfobacteriota</taxon>
        <taxon>Desulfovibrionia</taxon>
        <taxon>Desulfovibrionales</taxon>
        <taxon>Desulfovibrionaceae</taxon>
        <taxon>Maridesulfovibrio</taxon>
    </lineage>
</organism>
<accession>C6BV02</accession>
<evidence type="ECO:0000256" key="2">
    <source>
        <dbReference type="ARBA" id="ARBA00023136"/>
    </source>
</evidence>
<keyword evidence="5" id="KW-0732">Signal</keyword>
<dbReference type="InterPro" id="IPR006665">
    <property type="entry name" value="OmpA-like"/>
</dbReference>
<dbReference type="STRING" id="526222.Desal_0068"/>
<evidence type="ECO:0000256" key="1">
    <source>
        <dbReference type="ARBA" id="ARBA00004442"/>
    </source>
</evidence>
<dbReference type="KEGG" id="dsa:Desal_0068"/>
<dbReference type="AlphaFoldDB" id="C6BV02"/>
<dbReference type="SUPFAM" id="SSF103088">
    <property type="entry name" value="OmpA-like"/>
    <property type="match status" value="1"/>
</dbReference>